<feature type="domain" description="Plant heme peroxidase family profile" evidence="24">
    <location>
        <begin position="30"/>
        <end position="348"/>
    </location>
</feature>
<feature type="active site" description="Proton acceptor" evidence="18">
    <location>
        <position position="73"/>
    </location>
</feature>
<feature type="binding site" evidence="20">
    <location>
        <position position="79"/>
    </location>
    <ligand>
        <name>Ca(2+)</name>
        <dbReference type="ChEBI" id="CHEBI:29108"/>
        <label>1</label>
    </ligand>
</feature>
<feature type="disulfide bond" evidence="22">
    <location>
        <begin position="209"/>
        <end position="236"/>
    </location>
</feature>
<dbReference type="FunFam" id="1.10.420.10:FF:000001">
    <property type="entry name" value="Peroxidase"/>
    <property type="match status" value="1"/>
</dbReference>
<dbReference type="Pfam" id="PF00141">
    <property type="entry name" value="peroxidase"/>
    <property type="match status" value="1"/>
</dbReference>
<evidence type="ECO:0000256" key="6">
    <source>
        <dbReference type="ARBA" id="ARBA00022525"/>
    </source>
</evidence>
<dbReference type="PROSITE" id="PS50873">
    <property type="entry name" value="PEROXIDASE_4"/>
    <property type="match status" value="1"/>
</dbReference>
<keyword evidence="15" id="KW-0325">Glycoprotein</keyword>
<evidence type="ECO:0000256" key="11">
    <source>
        <dbReference type="ARBA" id="ARBA00022837"/>
    </source>
</evidence>
<dbReference type="GO" id="GO:0006979">
    <property type="term" value="P:response to oxidative stress"/>
    <property type="evidence" value="ECO:0007669"/>
    <property type="project" value="UniProtKB-UniRule"/>
</dbReference>
<keyword evidence="8 23" id="KW-0349">Heme</keyword>
<dbReference type="STRING" id="4533.J3KZ01"/>
<keyword evidence="10 23" id="KW-0732">Signal</keyword>
<feature type="binding site" evidence="20">
    <location>
        <position position="81"/>
    </location>
    <ligand>
        <name>Ca(2+)</name>
        <dbReference type="ChEBI" id="CHEBI:29108"/>
        <label>1</label>
    </ligand>
</feature>
<keyword evidence="16" id="KW-0873">Pyrrolidone carboxylic acid</keyword>
<comment type="function">
    <text evidence="2">Removal of H(2)O(2), oxidation of toxic reductants, biosynthesis and degradation of lignin, suberization, auxin catabolism, response to environmental stresses such as wounding, pathogen attack and oxidative stress. These functions might be dependent on each isozyme/isoform in each plant tissue.</text>
</comment>
<dbReference type="PRINTS" id="PR00461">
    <property type="entry name" value="PLPEROXIDASE"/>
</dbReference>
<evidence type="ECO:0000256" key="3">
    <source>
        <dbReference type="ARBA" id="ARBA00004613"/>
    </source>
</evidence>
<evidence type="ECO:0000256" key="16">
    <source>
        <dbReference type="ARBA" id="ARBA00023283"/>
    </source>
</evidence>
<evidence type="ECO:0000256" key="9">
    <source>
        <dbReference type="ARBA" id="ARBA00022723"/>
    </source>
</evidence>
<keyword evidence="13 20" id="KW-0408">Iron</keyword>
<proteinExistence type="inferred from homology"/>
<dbReference type="GeneID" id="102714332"/>
<feature type="binding site" evidence="20">
    <location>
        <position position="257"/>
    </location>
    <ligand>
        <name>Ca(2+)</name>
        <dbReference type="ChEBI" id="CHEBI:29108"/>
        <label>2</label>
    </ligand>
</feature>
<dbReference type="EnsemblPlants" id="OB01G22070.1">
    <property type="protein sequence ID" value="OB01G22070.1"/>
    <property type="gene ID" value="OB01G22070"/>
</dbReference>
<evidence type="ECO:0000256" key="15">
    <source>
        <dbReference type="ARBA" id="ARBA00023180"/>
    </source>
</evidence>
<keyword evidence="14 22" id="KW-1015">Disulfide bond</keyword>
<dbReference type="EC" id="1.11.1.7" evidence="5 23"/>
<feature type="signal peptide" evidence="23">
    <location>
        <begin position="1"/>
        <end position="20"/>
    </location>
</feature>
<accession>J3KZ01</accession>
<name>J3KZ01_ORYBR</name>
<dbReference type="OMA" id="DATRYMS"/>
<dbReference type="InterPro" id="IPR000823">
    <property type="entry name" value="Peroxidase_pln"/>
</dbReference>
<evidence type="ECO:0000256" key="8">
    <source>
        <dbReference type="ARBA" id="ARBA00022617"/>
    </source>
</evidence>
<keyword evidence="7 23" id="KW-0575">Peroxidase</keyword>
<evidence type="ECO:0000313" key="26">
    <source>
        <dbReference type="Proteomes" id="UP000006038"/>
    </source>
</evidence>
<dbReference type="AlphaFoldDB" id="J3KZ01"/>
<evidence type="ECO:0000259" key="24">
    <source>
        <dbReference type="PROSITE" id="PS50873"/>
    </source>
</evidence>
<dbReference type="OrthoDB" id="2113341at2759"/>
<feature type="binding site" evidence="20">
    <location>
        <position position="83"/>
    </location>
    <ligand>
        <name>Ca(2+)</name>
        <dbReference type="ChEBI" id="CHEBI:29108"/>
        <label>1</label>
    </ligand>
</feature>
<dbReference type="InterPro" id="IPR033905">
    <property type="entry name" value="Secretory_peroxidase"/>
</dbReference>
<reference evidence="25" key="1">
    <citation type="journal article" date="2013" name="Nat. Commun.">
        <title>Whole-genome sequencing of Oryza brachyantha reveals mechanisms underlying Oryza genome evolution.</title>
        <authorList>
            <person name="Chen J."/>
            <person name="Huang Q."/>
            <person name="Gao D."/>
            <person name="Wang J."/>
            <person name="Lang Y."/>
            <person name="Liu T."/>
            <person name="Li B."/>
            <person name="Bai Z."/>
            <person name="Luis Goicoechea J."/>
            <person name="Liang C."/>
            <person name="Chen C."/>
            <person name="Zhang W."/>
            <person name="Sun S."/>
            <person name="Liao Y."/>
            <person name="Zhang X."/>
            <person name="Yang L."/>
            <person name="Song C."/>
            <person name="Wang M."/>
            <person name="Shi J."/>
            <person name="Liu G."/>
            <person name="Liu J."/>
            <person name="Zhou H."/>
            <person name="Zhou W."/>
            <person name="Yu Q."/>
            <person name="An N."/>
            <person name="Chen Y."/>
            <person name="Cai Q."/>
            <person name="Wang B."/>
            <person name="Liu B."/>
            <person name="Min J."/>
            <person name="Huang Y."/>
            <person name="Wu H."/>
            <person name="Li Z."/>
            <person name="Zhang Y."/>
            <person name="Yin Y."/>
            <person name="Song W."/>
            <person name="Jiang J."/>
            <person name="Jackson S.A."/>
            <person name="Wing R.A."/>
            <person name="Wang J."/>
            <person name="Chen M."/>
        </authorList>
    </citation>
    <scope>NUCLEOTIDE SEQUENCE [LARGE SCALE GENOMIC DNA]</scope>
    <source>
        <strain evidence="25">cv. IRGC 101232</strain>
    </source>
</reference>
<feature type="site" description="Transition state stabilizer" evidence="21">
    <location>
        <position position="69"/>
    </location>
</feature>
<feature type="binding site" description="axial binding residue" evidence="20">
    <location>
        <position position="202"/>
    </location>
    <ligand>
        <name>heme b</name>
        <dbReference type="ChEBI" id="CHEBI:60344"/>
    </ligand>
    <ligandPart>
        <name>Fe</name>
        <dbReference type="ChEBI" id="CHEBI:18248"/>
    </ligandPart>
</feature>
<dbReference type="GO" id="GO:0005576">
    <property type="term" value="C:extracellular region"/>
    <property type="evidence" value="ECO:0007669"/>
    <property type="project" value="UniProtKB-SubCell"/>
</dbReference>
<comment type="similarity">
    <text evidence="4">Belongs to the peroxidase family. Ascorbate peroxidase subfamily.</text>
</comment>
<evidence type="ECO:0000256" key="23">
    <source>
        <dbReference type="RuleBase" id="RU362060"/>
    </source>
</evidence>
<dbReference type="Gene3D" id="1.10.520.10">
    <property type="match status" value="1"/>
</dbReference>
<evidence type="ECO:0000256" key="7">
    <source>
        <dbReference type="ARBA" id="ARBA00022559"/>
    </source>
</evidence>
<dbReference type="Gene3D" id="1.10.420.10">
    <property type="entry name" value="Peroxidase, domain 2"/>
    <property type="match status" value="1"/>
</dbReference>
<feature type="disulfide bond" evidence="22">
    <location>
        <begin position="128"/>
        <end position="344"/>
    </location>
</feature>
<feature type="disulfide bond" evidence="22">
    <location>
        <begin position="75"/>
        <end position="80"/>
    </location>
</feature>
<dbReference type="FunFam" id="1.10.520.10:FF:000006">
    <property type="entry name" value="Peroxidase"/>
    <property type="match status" value="1"/>
</dbReference>
<dbReference type="PROSITE" id="PS00435">
    <property type="entry name" value="PEROXIDASE_1"/>
    <property type="match status" value="1"/>
</dbReference>
<dbReference type="InterPro" id="IPR010255">
    <property type="entry name" value="Haem_peroxidase_sf"/>
</dbReference>
<feature type="binding site" evidence="20">
    <location>
        <position position="77"/>
    </location>
    <ligand>
        <name>Ca(2+)</name>
        <dbReference type="ChEBI" id="CHEBI:29108"/>
        <label>1</label>
    </ligand>
</feature>
<evidence type="ECO:0000256" key="13">
    <source>
        <dbReference type="ARBA" id="ARBA00023004"/>
    </source>
</evidence>
<dbReference type="Gramene" id="OB01G22070.1">
    <property type="protein sequence ID" value="OB01G22070.1"/>
    <property type="gene ID" value="OB01G22070"/>
</dbReference>
<keyword evidence="9 20" id="KW-0479">Metal-binding</keyword>
<dbReference type="Proteomes" id="UP000006038">
    <property type="component" value="Chromosome 1"/>
</dbReference>
<evidence type="ECO:0000256" key="1">
    <source>
        <dbReference type="ARBA" id="ARBA00000189"/>
    </source>
</evidence>
<evidence type="ECO:0000256" key="12">
    <source>
        <dbReference type="ARBA" id="ARBA00023002"/>
    </source>
</evidence>
<evidence type="ECO:0000256" key="18">
    <source>
        <dbReference type="PIRSR" id="PIRSR600823-1"/>
    </source>
</evidence>
<gene>
    <name evidence="25" type="primary">LOC102714332</name>
</gene>
<evidence type="ECO:0000256" key="4">
    <source>
        <dbReference type="ARBA" id="ARBA00006873"/>
    </source>
</evidence>
<comment type="cofactor">
    <cofactor evidence="20 23">
        <name>Ca(2+)</name>
        <dbReference type="ChEBI" id="CHEBI:29108"/>
    </cofactor>
    <text evidence="20 23">Binds 2 calcium ions per subunit.</text>
</comment>
<keyword evidence="11 20" id="KW-0106">Calcium</keyword>
<feature type="binding site" evidence="20">
    <location>
        <position position="74"/>
    </location>
    <ligand>
        <name>Ca(2+)</name>
        <dbReference type="ChEBI" id="CHEBI:29108"/>
        <label>1</label>
    </ligand>
</feature>
<comment type="subcellular location">
    <subcellularLocation>
        <location evidence="3 23">Secreted</location>
    </subcellularLocation>
</comment>
<evidence type="ECO:0000256" key="20">
    <source>
        <dbReference type="PIRSR" id="PIRSR600823-3"/>
    </source>
</evidence>
<evidence type="ECO:0000256" key="10">
    <source>
        <dbReference type="ARBA" id="ARBA00022729"/>
    </source>
</evidence>
<evidence type="ECO:0000256" key="5">
    <source>
        <dbReference type="ARBA" id="ARBA00012313"/>
    </source>
</evidence>
<dbReference type="GO" id="GO:0140825">
    <property type="term" value="F:lactoperoxidase activity"/>
    <property type="evidence" value="ECO:0007669"/>
    <property type="project" value="UniProtKB-EC"/>
</dbReference>
<dbReference type="HOGENOM" id="CLU_010543_0_1_1"/>
<evidence type="ECO:0000256" key="2">
    <source>
        <dbReference type="ARBA" id="ARBA00002322"/>
    </source>
</evidence>
<evidence type="ECO:0000256" key="17">
    <source>
        <dbReference type="ARBA" id="ARBA00023324"/>
    </source>
</evidence>
<feature type="disulfide bond" evidence="22">
    <location>
        <begin position="40"/>
        <end position="122"/>
    </location>
</feature>
<comment type="cofactor">
    <cofactor evidence="20 23">
        <name>heme b</name>
        <dbReference type="ChEBI" id="CHEBI:60344"/>
    </cofactor>
    <text evidence="20 23">Binds 1 heme b (iron(II)-protoporphyrin IX) group per subunit.</text>
</comment>
<feature type="chain" id="PRO_5005136575" description="Peroxidase" evidence="23">
    <location>
        <begin position="21"/>
        <end position="349"/>
    </location>
</feature>
<keyword evidence="17 23" id="KW-0376">Hydrogen peroxide</keyword>
<dbReference type="SUPFAM" id="SSF48113">
    <property type="entry name" value="Heme-dependent peroxidases"/>
    <property type="match status" value="1"/>
</dbReference>
<evidence type="ECO:0000256" key="19">
    <source>
        <dbReference type="PIRSR" id="PIRSR600823-2"/>
    </source>
</evidence>
<dbReference type="eggNOG" id="ENOG502QPX7">
    <property type="taxonomic scope" value="Eukaryota"/>
</dbReference>
<dbReference type="InterPro" id="IPR019794">
    <property type="entry name" value="Peroxidases_AS"/>
</dbReference>
<comment type="catalytic activity">
    <reaction evidence="1 23">
        <text>2 a phenolic donor + H2O2 = 2 a phenolic radical donor + 2 H2O</text>
        <dbReference type="Rhea" id="RHEA:56136"/>
        <dbReference type="ChEBI" id="CHEBI:15377"/>
        <dbReference type="ChEBI" id="CHEBI:16240"/>
        <dbReference type="ChEBI" id="CHEBI:139520"/>
        <dbReference type="ChEBI" id="CHEBI:139521"/>
        <dbReference type="EC" id="1.11.1.7"/>
    </reaction>
</comment>
<dbReference type="PANTHER" id="PTHR31235">
    <property type="entry name" value="PEROXIDASE 25-RELATED"/>
    <property type="match status" value="1"/>
</dbReference>
<feature type="binding site" evidence="20">
    <location>
        <position position="96"/>
    </location>
    <ligand>
        <name>Ca(2+)</name>
        <dbReference type="ChEBI" id="CHEBI:29108"/>
        <label>1</label>
    </ligand>
</feature>
<reference evidence="25" key="2">
    <citation type="submission" date="2013-04" db="UniProtKB">
        <authorList>
            <consortium name="EnsemblPlants"/>
        </authorList>
    </citation>
    <scope>IDENTIFICATION</scope>
</reference>
<evidence type="ECO:0000256" key="14">
    <source>
        <dbReference type="ARBA" id="ARBA00023157"/>
    </source>
</evidence>
<keyword evidence="12 23" id="KW-0560">Oxidoreductase</keyword>
<dbReference type="KEGG" id="obr:102714332"/>
<dbReference type="GO" id="GO:0046872">
    <property type="term" value="F:metal ion binding"/>
    <property type="evidence" value="ECO:0007669"/>
    <property type="project" value="UniProtKB-UniRule"/>
</dbReference>
<keyword evidence="26" id="KW-1185">Reference proteome</keyword>
<protein>
    <recommendedName>
        <fullName evidence="5 23">Peroxidase</fullName>
        <ecNumber evidence="5 23">1.11.1.7</ecNumber>
    </recommendedName>
</protein>
<sequence length="349" mass="36482">MKTSFVVVCMLAVAFRLAAAVVVPAAAPYALKVGYYNSKCGNSSVESIVNETVTAYLDADNSKGAALLRLFFHDCFVRGCDASILLDKSDVITSPEKAAGANIGIAGLDVIDAIKAKLEAACPGVVSCADIVVFAGRDATRYMSKGNVYFDVPAGRKDGLVSSSAEADSTLPDSKADVAELVAGFTAKGFTPEELVILSGAHSIGKAHCSSFKDRLTAPSSEINASYRDDVLNKICASAAKANPTAANNIRDIDAATLGSQLQGYVVPAGGGGDLDNSYYKNNKNNVVLFHSDWALVAQSSTLKHVNEYAANGTLWNSDFTSALVKLSQLAMPAGSLGQVRMSCRAIND</sequence>
<evidence type="ECO:0000313" key="25">
    <source>
        <dbReference type="EnsemblPlants" id="OB01G22070.1"/>
    </source>
</evidence>
<dbReference type="CDD" id="cd00693">
    <property type="entry name" value="secretory_peroxidase"/>
    <property type="match status" value="1"/>
</dbReference>
<evidence type="ECO:0000256" key="22">
    <source>
        <dbReference type="PIRSR" id="PIRSR600823-5"/>
    </source>
</evidence>
<dbReference type="GO" id="GO:0020037">
    <property type="term" value="F:heme binding"/>
    <property type="evidence" value="ECO:0007669"/>
    <property type="project" value="UniProtKB-UniRule"/>
</dbReference>
<dbReference type="InterPro" id="IPR019793">
    <property type="entry name" value="Peroxidases_heam-ligand_BS"/>
</dbReference>
<feature type="binding site" evidence="20">
    <location>
        <position position="254"/>
    </location>
    <ligand>
        <name>Ca(2+)</name>
        <dbReference type="ChEBI" id="CHEBI:29108"/>
        <label>2</label>
    </ligand>
</feature>
<comment type="similarity">
    <text evidence="23">Belongs to the peroxidase family. Classical plant (class III) peroxidase subfamily.</text>
</comment>
<feature type="binding site" evidence="20">
    <location>
        <position position="276"/>
    </location>
    <ligand>
        <name>Ca(2+)</name>
        <dbReference type="ChEBI" id="CHEBI:29108"/>
        <label>2</label>
    </ligand>
</feature>
<evidence type="ECO:0000256" key="21">
    <source>
        <dbReference type="PIRSR" id="PIRSR600823-4"/>
    </source>
</evidence>
<dbReference type="InterPro" id="IPR002016">
    <property type="entry name" value="Haem_peroxidase"/>
</dbReference>
<dbReference type="PRINTS" id="PR00458">
    <property type="entry name" value="PEROXIDASE"/>
</dbReference>
<feature type="binding site" evidence="19">
    <location>
        <position position="172"/>
    </location>
    <ligand>
        <name>substrate</name>
    </ligand>
</feature>
<dbReference type="GO" id="GO:0042744">
    <property type="term" value="P:hydrogen peroxide catabolic process"/>
    <property type="evidence" value="ECO:0007669"/>
    <property type="project" value="UniProtKB-KW"/>
</dbReference>
<keyword evidence="6 23" id="KW-0964">Secreted</keyword>
<organism evidence="25">
    <name type="scientific">Oryza brachyantha</name>
    <name type="common">malo sina</name>
    <dbReference type="NCBI Taxonomy" id="4533"/>
    <lineage>
        <taxon>Eukaryota</taxon>
        <taxon>Viridiplantae</taxon>
        <taxon>Streptophyta</taxon>
        <taxon>Embryophyta</taxon>
        <taxon>Tracheophyta</taxon>
        <taxon>Spermatophyta</taxon>
        <taxon>Magnoliopsida</taxon>
        <taxon>Liliopsida</taxon>
        <taxon>Poales</taxon>
        <taxon>Poaceae</taxon>
        <taxon>BOP clade</taxon>
        <taxon>Oryzoideae</taxon>
        <taxon>Oryzeae</taxon>
        <taxon>Oryzinae</taxon>
        <taxon>Oryza</taxon>
    </lineage>
</organism>
<dbReference type="PROSITE" id="PS00436">
    <property type="entry name" value="PEROXIDASE_2"/>
    <property type="match status" value="1"/>
</dbReference>